<feature type="transmembrane region" description="Helical" evidence="8">
    <location>
        <begin position="162"/>
        <end position="182"/>
    </location>
</feature>
<keyword evidence="5 8" id="KW-1133">Transmembrane helix</keyword>
<evidence type="ECO:0000259" key="10">
    <source>
        <dbReference type="Pfam" id="PF25179"/>
    </source>
</evidence>
<comment type="caution">
    <text evidence="11">The sequence shown here is derived from an EMBL/GenBank/DDBJ whole genome shotgun (WGS) entry which is preliminary data.</text>
</comment>
<evidence type="ECO:0000256" key="7">
    <source>
        <dbReference type="ARBA" id="ARBA00023180"/>
    </source>
</evidence>
<comment type="caution">
    <text evidence="8">Lacks conserved residue(s) required for the propagation of feature annotation.</text>
</comment>
<evidence type="ECO:0000313" key="12">
    <source>
        <dbReference type="Proteomes" id="UP001165289"/>
    </source>
</evidence>
<dbReference type="PANTHER" id="PTHR14463">
    <property type="entry name" value="LIPASE MATURATION FACTOR"/>
    <property type="match status" value="1"/>
</dbReference>
<feature type="transmembrane region" description="Helical" evidence="8">
    <location>
        <begin position="611"/>
        <end position="633"/>
    </location>
</feature>
<feature type="transmembrane region" description="Helical" evidence="8">
    <location>
        <begin position="216"/>
        <end position="238"/>
    </location>
</feature>
<feature type="transmembrane region" description="Helical" evidence="8">
    <location>
        <begin position="639"/>
        <end position="657"/>
    </location>
</feature>
<evidence type="ECO:0000256" key="5">
    <source>
        <dbReference type="ARBA" id="ARBA00022989"/>
    </source>
</evidence>
<evidence type="ECO:0000259" key="9">
    <source>
        <dbReference type="Pfam" id="PF06762"/>
    </source>
</evidence>
<feature type="transmembrane region" description="Helical" evidence="8">
    <location>
        <begin position="12"/>
        <end position="30"/>
    </location>
</feature>
<protein>
    <recommendedName>
        <fullName evidence="8">Lipase maturation factor</fullName>
    </recommendedName>
</protein>
<dbReference type="InterPro" id="IPR009613">
    <property type="entry name" value="LMF"/>
</dbReference>
<dbReference type="InterPro" id="IPR057434">
    <property type="entry name" value="LMF1/2_N"/>
</dbReference>
<gene>
    <name evidence="11" type="ORF">LOD99_9481</name>
</gene>
<keyword evidence="7" id="KW-0325">Glycoprotein</keyword>
<dbReference type="GO" id="GO:0051604">
    <property type="term" value="P:protein maturation"/>
    <property type="evidence" value="ECO:0007669"/>
    <property type="project" value="InterPro"/>
</dbReference>
<comment type="function">
    <text evidence="8">Involved in the maturation of specific proteins in the endoplasmic reticulum.</text>
</comment>
<feature type="transmembrane region" description="Helical" evidence="8">
    <location>
        <begin position="102"/>
        <end position="124"/>
    </location>
</feature>
<dbReference type="AlphaFoldDB" id="A0AAV7JCD8"/>
<dbReference type="PANTHER" id="PTHR14463:SF5">
    <property type="entry name" value="LIPASE MATURATION FACTOR 2"/>
    <property type="match status" value="1"/>
</dbReference>
<feature type="transmembrane region" description="Helical" evidence="8">
    <location>
        <begin position="298"/>
        <end position="321"/>
    </location>
</feature>
<dbReference type="Pfam" id="PF06762">
    <property type="entry name" value="LMF1"/>
    <property type="match status" value="1"/>
</dbReference>
<accession>A0AAV7JCD8</accession>
<reference evidence="11 12" key="1">
    <citation type="journal article" date="2023" name="BMC Biol.">
        <title>The compact genome of the sponge Oopsacas minuta (Hexactinellida) is lacking key metazoan core genes.</title>
        <authorList>
            <person name="Santini S."/>
            <person name="Schenkelaars Q."/>
            <person name="Jourda C."/>
            <person name="Duchesne M."/>
            <person name="Belahbib H."/>
            <person name="Rocher C."/>
            <person name="Selva M."/>
            <person name="Riesgo A."/>
            <person name="Vervoort M."/>
            <person name="Leys S.P."/>
            <person name="Kodjabachian L."/>
            <person name="Le Bivic A."/>
            <person name="Borchiellini C."/>
            <person name="Claverie J.M."/>
            <person name="Renard E."/>
        </authorList>
    </citation>
    <scope>NUCLEOTIDE SEQUENCE [LARGE SCALE GENOMIC DNA]</scope>
    <source>
        <strain evidence="11">SPO-2</strain>
    </source>
</reference>
<feature type="domain" description="Lipase maturation factor 1/2 N-terminal" evidence="9">
    <location>
        <begin position="123"/>
        <end position="284"/>
    </location>
</feature>
<feature type="transmembrane region" description="Helical" evidence="8">
    <location>
        <begin position="341"/>
        <end position="362"/>
    </location>
</feature>
<feature type="transmembrane region" description="Helical" evidence="8">
    <location>
        <begin position="245"/>
        <end position="278"/>
    </location>
</feature>
<dbReference type="EMBL" id="JAKMXF010000362">
    <property type="protein sequence ID" value="KAI6646130.1"/>
    <property type="molecule type" value="Genomic_DNA"/>
</dbReference>
<comment type="subcellular location">
    <subcellularLocation>
        <location evidence="1 8">Endoplasmic reticulum membrane</location>
        <topology evidence="1 8">Multi-pass membrane protein</topology>
    </subcellularLocation>
</comment>
<dbReference type="Proteomes" id="UP001165289">
    <property type="component" value="Unassembled WGS sequence"/>
</dbReference>
<dbReference type="GO" id="GO:0005789">
    <property type="term" value="C:endoplasmic reticulum membrane"/>
    <property type="evidence" value="ECO:0007669"/>
    <property type="project" value="UniProtKB-SubCell"/>
</dbReference>
<dbReference type="InterPro" id="IPR057433">
    <property type="entry name" value="LMF1/2_C"/>
</dbReference>
<evidence type="ECO:0000256" key="1">
    <source>
        <dbReference type="ARBA" id="ARBA00004477"/>
    </source>
</evidence>
<name>A0AAV7JCD8_9METZ</name>
<evidence type="ECO:0000256" key="3">
    <source>
        <dbReference type="ARBA" id="ARBA00022692"/>
    </source>
</evidence>
<keyword evidence="4 8" id="KW-0256">Endoplasmic reticulum</keyword>
<feature type="transmembrane region" description="Helical" evidence="8">
    <location>
        <begin position="130"/>
        <end position="150"/>
    </location>
</feature>
<sequence>MAKVHVTIQVILWLLSTSYLAAFLSLFFQVPGLYGPRGITPIHSSLPLNSHSILSNWLSSPTLLWLSNTVGIDPSTGLLIICLLGSLLSFCTMIYPLCRSPLYYFILYLLYLSAYQVGGVFLWFQWDALLLEFGALAVFLAPIEPLFFISSCPRPWDTLKLWIIRWLAFRLMFSSGVVKLSAGCPTWWGLSALQVHFESQCIPTQLSWYLHHMPVWTLRLSVVITFFSEIAAPLLFLLPSRTLRLIAFFSQVHLLVGINTAGNYNFFGILSLAAAIAVLDDDWLSSKKKCLSRFLNRLDLWLVTPLVLAVYIYYTVSLFNLQIITDPIEISSSINFSQKEWDVFVAWIVPWTVWLGVAWLLYEILSALVNSLIQPRSLVGKLISVLATCIYSVLALLLFLYSLPSYTHIAPSYRSSLPPALFRWESTLSSYNLASHYGPFRRMTGVGGRPEVIIEWSNQQEDGWQEYNFNYKPGNLSQAPSFIAPHQPRLDWQLWFAALSNYHHTPWIIQLINRLLQNETSVLALLSETPPQPVYVRASHYLYHFKYEGDDWWSRDNLEEYVPALSIDHKTVLDFLKEKGLWSEANLSNTSVDRLVHTLYWTAHKTVSPHVAIWFAFLLAFCVAILNHIIYMYSWNVRTVASCVAISTGLSLFYLIANKNM</sequence>
<keyword evidence="12" id="KW-1185">Reference proteome</keyword>
<evidence type="ECO:0000313" key="11">
    <source>
        <dbReference type="EMBL" id="KAI6646130.1"/>
    </source>
</evidence>
<evidence type="ECO:0000256" key="4">
    <source>
        <dbReference type="ARBA" id="ARBA00022824"/>
    </source>
</evidence>
<proteinExistence type="inferred from homology"/>
<feature type="transmembrane region" description="Helical" evidence="8">
    <location>
        <begin position="382"/>
        <end position="403"/>
    </location>
</feature>
<feature type="domain" description="Lipase maturation factor 1/2 C-terminal" evidence="10">
    <location>
        <begin position="434"/>
        <end position="563"/>
    </location>
</feature>
<comment type="similarity">
    <text evidence="2 8">Belongs to the lipase maturation factor family.</text>
</comment>
<keyword evidence="6 8" id="KW-0472">Membrane</keyword>
<evidence type="ECO:0000256" key="8">
    <source>
        <dbReference type="RuleBase" id="RU361229"/>
    </source>
</evidence>
<evidence type="ECO:0000256" key="2">
    <source>
        <dbReference type="ARBA" id="ARBA00005512"/>
    </source>
</evidence>
<keyword evidence="3 8" id="KW-0812">Transmembrane</keyword>
<evidence type="ECO:0000256" key="6">
    <source>
        <dbReference type="ARBA" id="ARBA00023136"/>
    </source>
</evidence>
<organism evidence="11 12">
    <name type="scientific">Oopsacas minuta</name>
    <dbReference type="NCBI Taxonomy" id="111878"/>
    <lineage>
        <taxon>Eukaryota</taxon>
        <taxon>Metazoa</taxon>
        <taxon>Porifera</taxon>
        <taxon>Hexactinellida</taxon>
        <taxon>Hexasterophora</taxon>
        <taxon>Lyssacinosida</taxon>
        <taxon>Leucopsacidae</taxon>
        <taxon>Oopsacas</taxon>
    </lineage>
</organism>
<feature type="transmembrane region" description="Helical" evidence="8">
    <location>
        <begin position="76"/>
        <end position="95"/>
    </location>
</feature>
<dbReference type="Pfam" id="PF25179">
    <property type="entry name" value="LMF1_C"/>
    <property type="match status" value="1"/>
</dbReference>